<feature type="domain" description="Helicase C-terminal" evidence="10">
    <location>
        <begin position="459"/>
        <end position="607"/>
    </location>
</feature>
<feature type="compositionally biased region" description="Gly residues" evidence="8">
    <location>
        <begin position="637"/>
        <end position="647"/>
    </location>
</feature>
<dbReference type="CDD" id="cd18787">
    <property type="entry name" value="SF2_C_DEAD"/>
    <property type="match status" value="1"/>
</dbReference>
<dbReference type="KEGG" id="mbe:MBM_00640"/>
<accession>K1X928</accession>
<feature type="domain" description="DEAD-box RNA helicase Q" evidence="11">
    <location>
        <begin position="204"/>
        <end position="232"/>
    </location>
</feature>
<dbReference type="GO" id="GO:0005524">
    <property type="term" value="F:ATP binding"/>
    <property type="evidence" value="ECO:0007669"/>
    <property type="project" value="UniProtKB-KW"/>
</dbReference>
<dbReference type="EMBL" id="JH921428">
    <property type="protein sequence ID" value="EKD21527.1"/>
    <property type="molecule type" value="Genomic_DNA"/>
</dbReference>
<dbReference type="InterPro" id="IPR011545">
    <property type="entry name" value="DEAD/DEAH_box_helicase_dom"/>
</dbReference>
<name>K1X928_MARBU</name>
<protein>
    <recommendedName>
        <fullName evidence="1">RNA helicase</fullName>
        <ecNumber evidence="1">3.6.4.13</ecNumber>
    </recommendedName>
</protein>
<dbReference type="GO" id="GO:0003724">
    <property type="term" value="F:RNA helicase activity"/>
    <property type="evidence" value="ECO:0007669"/>
    <property type="project" value="UniProtKB-EC"/>
</dbReference>
<feature type="compositionally biased region" description="Low complexity" evidence="8">
    <location>
        <begin position="648"/>
        <end position="674"/>
    </location>
</feature>
<dbReference type="HOGENOM" id="CLU_003041_1_5_1"/>
<evidence type="ECO:0000256" key="2">
    <source>
        <dbReference type="ARBA" id="ARBA00022741"/>
    </source>
</evidence>
<evidence type="ECO:0000256" key="4">
    <source>
        <dbReference type="ARBA" id="ARBA00022806"/>
    </source>
</evidence>
<feature type="region of interest" description="Disordered" evidence="8">
    <location>
        <begin position="627"/>
        <end position="685"/>
    </location>
</feature>
<dbReference type="PROSITE" id="PS51192">
    <property type="entry name" value="HELICASE_ATP_BIND_1"/>
    <property type="match status" value="1"/>
</dbReference>
<keyword evidence="2" id="KW-0547">Nucleotide-binding</keyword>
<evidence type="ECO:0000256" key="6">
    <source>
        <dbReference type="ARBA" id="ARBA00047984"/>
    </source>
</evidence>
<dbReference type="PROSITE" id="PS00039">
    <property type="entry name" value="DEAD_ATP_HELICASE"/>
    <property type="match status" value="1"/>
</dbReference>
<reference evidence="12 13" key="1">
    <citation type="journal article" date="2012" name="BMC Genomics">
        <title>Sequencing the genome of Marssonina brunnea reveals fungus-poplar co-evolution.</title>
        <authorList>
            <person name="Zhu S."/>
            <person name="Cao Y.-Z."/>
            <person name="Jiang C."/>
            <person name="Tan B.-Y."/>
            <person name="Wang Z."/>
            <person name="Feng S."/>
            <person name="Zhang L."/>
            <person name="Su X.-H."/>
            <person name="Brejova B."/>
            <person name="Vinar T."/>
            <person name="Xu M."/>
            <person name="Wang M.-X."/>
            <person name="Zhang S.-G."/>
            <person name="Huang M.-R."/>
            <person name="Wu R."/>
            <person name="Zhou Y."/>
        </authorList>
    </citation>
    <scope>NUCLEOTIDE SEQUENCE [LARGE SCALE GENOMIC DNA]</scope>
    <source>
        <strain evidence="12 13">MB_m1</strain>
    </source>
</reference>
<evidence type="ECO:0000313" key="12">
    <source>
        <dbReference type="EMBL" id="EKD21527.1"/>
    </source>
</evidence>
<sequence>MEGTFRPTREGARLVETPSQHDASGLPVRSEVSPRVKLVRMSNFNTEDMAAALPTADGPPDGAHHGPPEAPPGLTPQQYGWVRKTEYDYDTYNKSTKELLDTQGGVEGAPETFQAEPNAEIEEAVGGIRPGEWANNAAIYQWDEDFGDIGPAHPELEKMLFGSANHVKSGINFEAYVPCTTLTGDCIAKIDVVHEGVIRIKPIKSFADAGLHPAMLTNVKLAGYDVPTPIQQFTIPCVIEGHDLVACAQTGSGKTAAFLIPILSKLMGKAKKIAAPRPNPVTFQPGITAPVRAEPLVLIVAPSRELATQIFDEARRFCYRTMLRPCVVYGGGPLGEQIQQLARGCDVLIGTPGRLCDFINRPNVLTLKRLRYMVIDEADEMLNTDWELELKQIMSGGDQEEGNIKYLMFSATFPKIAHELALQHLSHDHVHIRVGRAGSSHVNIKQDIVFVDAHAKRKALFDLLMSAPPARTIIFVNSKRTADETDDYLFNLDIPCTSIHSGRTQREREDSIRAFRSGKAPVLIATGVSARGLDIHNVLHVINYDLPSFQYGGIQEYTHRIGRTGRIGNKGLATSFFNDRDIDIAEVLVKTLLETQQIVPDFLEQYIPEGFAPDAEGNVTGKIEDLKFENDSDDGEGVGSGNGGGWGEASVDTPAEEAQAAEPSAPNAQAEAPQAPQPTQPVQEFGLPAAPAWNAQAPQALQPTRPAQEFGLPAEQSGGPQHYGAPVQTFTPQAPVAQAGPPQGQVRLKVTLVHPKVNMVRPKVTMAHLKVTMAHLKVNMVLFQLSRVHLKVNMFCPKVTMVHLKVNMLPNTIRLLKQLQTGALQFRLLFRNRPLHSGMPLLLTRLLVPLLLNSQLLLNRLLHVPPAAQQPAAPQQVAPRAPAAQQPAAPHQVAPRAPAAQQPAAPHQVAPRAPAAPKAAAVPEWDTPVSGSDTWGAGW</sequence>
<comment type="catalytic activity">
    <reaction evidence="6">
        <text>ATP + H2O = ADP + phosphate + H(+)</text>
        <dbReference type="Rhea" id="RHEA:13065"/>
        <dbReference type="ChEBI" id="CHEBI:15377"/>
        <dbReference type="ChEBI" id="CHEBI:15378"/>
        <dbReference type="ChEBI" id="CHEBI:30616"/>
        <dbReference type="ChEBI" id="CHEBI:43474"/>
        <dbReference type="ChEBI" id="CHEBI:456216"/>
        <dbReference type="EC" id="3.6.4.13"/>
    </reaction>
</comment>
<dbReference type="SMART" id="SM00490">
    <property type="entry name" value="HELICc"/>
    <property type="match status" value="1"/>
</dbReference>
<dbReference type="Proteomes" id="UP000006753">
    <property type="component" value="Unassembled WGS sequence"/>
</dbReference>
<dbReference type="Gene3D" id="3.40.50.300">
    <property type="entry name" value="P-loop containing nucleotide triphosphate hydrolases"/>
    <property type="match status" value="2"/>
</dbReference>
<keyword evidence="5" id="KW-0067">ATP-binding</keyword>
<dbReference type="InterPro" id="IPR027417">
    <property type="entry name" value="P-loop_NTPase"/>
</dbReference>
<dbReference type="InterPro" id="IPR001650">
    <property type="entry name" value="Helicase_C-like"/>
</dbReference>
<evidence type="ECO:0000256" key="8">
    <source>
        <dbReference type="SAM" id="MobiDB-lite"/>
    </source>
</evidence>
<organism evidence="12 13">
    <name type="scientific">Marssonina brunnea f. sp. multigermtubi (strain MB_m1)</name>
    <name type="common">Marssonina leaf spot fungus</name>
    <dbReference type="NCBI Taxonomy" id="1072389"/>
    <lineage>
        <taxon>Eukaryota</taxon>
        <taxon>Fungi</taxon>
        <taxon>Dikarya</taxon>
        <taxon>Ascomycota</taxon>
        <taxon>Pezizomycotina</taxon>
        <taxon>Leotiomycetes</taxon>
        <taxon>Helotiales</taxon>
        <taxon>Drepanopezizaceae</taxon>
        <taxon>Drepanopeziza</taxon>
    </lineage>
</organism>
<dbReference type="InterPro" id="IPR014001">
    <property type="entry name" value="Helicase_ATP-bd"/>
</dbReference>
<dbReference type="STRING" id="1072389.K1X928"/>
<evidence type="ECO:0000259" key="9">
    <source>
        <dbReference type="PROSITE" id="PS51192"/>
    </source>
</evidence>
<dbReference type="Pfam" id="PF00271">
    <property type="entry name" value="Helicase_C"/>
    <property type="match status" value="1"/>
</dbReference>
<keyword evidence="3" id="KW-0378">Hydrolase</keyword>
<feature type="domain" description="Helicase ATP-binding" evidence="9">
    <location>
        <begin position="235"/>
        <end position="431"/>
    </location>
</feature>
<dbReference type="Pfam" id="PF00270">
    <property type="entry name" value="DEAD"/>
    <property type="match status" value="1"/>
</dbReference>
<feature type="region of interest" description="Disordered" evidence="8">
    <location>
        <begin position="51"/>
        <end position="77"/>
    </location>
</feature>
<dbReference type="EC" id="3.6.4.13" evidence="1"/>
<feature type="region of interest" description="Disordered" evidence="8">
    <location>
        <begin position="871"/>
        <end position="939"/>
    </location>
</feature>
<dbReference type="PANTHER" id="PTHR47958">
    <property type="entry name" value="ATP-DEPENDENT RNA HELICASE DBP3"/>
    <property type="match status" value="1"/>
</dbReference>
<dbReference type="InParanoid" id="K1X928"/>
<dbReference type="PROSITE" id="PS51194">
    <property type="entry name" value="HELICASE_CTER"/>
    <property type="match status" value="1"/>
</dbReference>
<dbReference type="InterPro" id="IPR014014">
    <property type="entry name" value="RNA_helicase_DEAD_Q_motif"/>
</dbReference>
<dbReference type="GO" id="GO:0016787">
    <property type="term" value="F:hydrolase activity"/>
    <property type="evidence" value="ECO:0007669"/>
    <property type="project" value="UniProtKB-KW"/>
</dbReference>
<evidence type="ECO:0000256" key="3">
    <source>
        <dbReference type="ARBA" id="ARBA00022801"/>
    </source>
</evidence>
<dbReference type="SUPFAM" id="SSF52540">
    <property type="entry name" value="P-loop containing nucleoside triphosphate hydrolases"/>
    <property type="match status" value="1"/>
</dbReference>
<gene>
    <name evidence="12" type="ORF">MBM_00640</name>
</gene>
<evidence type="ECO:0000313" key="13">
    <source>
        <dbReference type="Proteomes" id="UP000006753"/>
    </source>
</evidence>
<proteinExistence type="predicted"/>
<dbReference type="InterPro" id="IPR000629">
    <property type="entry name" value="RNA-helicase_DEAD-box_CS"/>
</dbReference>
<feature type="short sequence motif" description="Q motif" evidence="7">
    <location>
        <begin position="204"/>
        <end position="232"/>
    </location>
</feature>
<dbReference type="GO" id="GO:0003676">
    <property type="term" value="F:nucleic acid binding"/>
    <property type="evidence" value="ECO:0007669"/>
    <property type="project" value="InterPro"/>
</dbReference>
<evidence type="ECO:0000256" key="5">
    <source>
        <dbReference type="ARBA" id="ARBA00022840"/>
    </source>
</evidence>
<keyword evidence="4 12" id="KW-0347">Helicase</keyword>
<feature type="region of interest" description="Disordered" evidence="8">
    <location>
        <begin position="1"/>
        <end position="30"/>
    </location>
</feature>
<dbReference type="PROSITE" id="PS51195">
    <property type="entry name" value="Q_MOTIF"/>
    <property type="match status" value="1"/>
</dbReference>
<evidence type="ECO:0000256" key="1">
    <source>
        <dbReference type="ARBA" id="ARBA00012552"/>
    </source>
</evidence>
<keyword evidence="13" id="KW-1185">Reference proteome</keyword>
<dbReference type="SMART" id="SM00487">
    <property type="entry name" value="DEXDc"/>
    <property type="match status" value="1"/>
</dbReference>
<feature type="compositionally biased region" description="Low complexity" evidence="8">
    <location>
        <begin position="871"/>
        <end position="923"/>
    </location>
</feature>
<dbReference type="AlphaFoldDB" id="K1X928"/>
<dbReference type="eggNOG" id="KOG0335">
    <property type="taxonomic scope" value="Eukaryota"/>
</dbReference>
<evidence type="ECO:0000256" key="7">
    <source>
        <dbReference type="PROSITE-ProRule" id="PRU00552"/>
    </source>
</evidence>
<evidence type="ECO:0000259" key="11">
    <source>
        <dbReference type="PROSITE" id="PS51195"/>
    </source>
</evidence>
<dbReference type="OrthoDB" id="196131at2759"/>
<evidence type="ECO:0000259" key="10">
    <source>
        <dbReference type="PROSITE" id="PS51194"/>
    </source>
</evidence>